<dbReference type="GeneID" id="24437563"/>
<dbReference type="GO" id="GO:0003254">
    <property type="term" value="P:regulation of membrane depolarization"/>
    <property type="evidence" value="ECO:0007669"/>
    <property type="project" value="TreeGrafter"/>
</dbReference>
<accession>W7XG32</accession>
<dbReference type="GO" id="GO:0005249">
    <property type="term" value="F:voltage-gated potassium channel activity"/>
    <property type="evidence" value="ECO:0007669"/>
    <property type="project" value="TreeGrafter"/>
</dbReference>
<evidence type="ECO:0000313" key="10">
    <source>
        <dbReference type="Proteomes" id="UP000009168"/>
    </source>
</evidence>
<feature type="transmembrane region" description="Helical" evidence="7">
    <location>
        <begin position="57"/>
        <end position="75"/>
    </location>
</feature>
<dbReference type="RefSeq" id="XP_012654443.1">
    <property type="nucleotide sequence ID" value="XM_012798989.1"/>
</dbReference>
<dbReference type="AlphaFoldDB" id="W7XG32"/>
<dbReference type="OrthoDB" id="291151at2759"/>
<dbReference type="Proteomes" id="UP000009168">
    <property type="component" value="Unassembled WGS sequence"/>
</dbReference>
<keyword evidence="10" id="KW-1185">Reference proteome</keyword>
<feature type="transmembrane region" description="Helical" evidence="7">
    <location>
        <begin position="87"/>
        <end position="111"/>
    </location>
</feature>
<dbReference type="Gene3D" id="1.10.287.630">
    <property type="entry name" value="Helix hairpin bin"/>
    <property type="match status" value="1"/>
</dbReference>
<evidence type="ECO:0000259" key="8">
    <source>
        <dbReference type="PROSITE" id="PS50042"/>
    </source>
</evidence>
<evidence type="ECO:0000256" key="5">
    <source>
        <dbReference type="ARBA" id="ARBA00023065"/>
    </source>
</evidence>
<dbReference type="EMBL" id="GG662603">
    <property type="protein sequence ID" value="EWS73046.1"/>
    <property type="molecule type" value="Genomic_DNA"/>
</dbReference>
<feature type="transmembrane region" description="Helical" evidence="7">
    <location>
        <begin position="12"/>
        <end position="37"/>
    </location>
</feature>
<feature type="domain" description="Cyclic nucleotide-binding" evidence="8">
    <location>
        <begin position="194"/>
        <end position="300"/>
    </location>
</feature>
<name>W7XG32_TETTS</name>
<dbReference type="PANTHER" id="PTHR45689:SF5">
    <property type="entry name" value="I[[H]] CHANNEL, ISOFORM E"/>
    <property type="match status" value="1"/>
</dbReference>
<evidence type="ECO:0000256" key="6">
    <source>
        <dbReference type="ARBA" id="ARBA00023136"/>
    </source>
</evidence>
<dbReference type="InterPro" id="IPR051413">
    <property type="entry name" value="K/Na_HCN_channel"/>
</dbReference>
<dbReference type="CDD" id="cd00038">
    <property type="entry name" value="CAP_ED"/>
    <property type="match status" value="1"/>
</dbReference>
<reference evidence="10" key="1">
    <citation type="journal article" date="2006" name="PLoS Biol.">
        <title>Macronuclear genome sequence of the ciliate Tetrahymena thermophila, a model eukaryote.</title>
        <authorList>
            <person name="Eisen J.A."/>
            <person name="Coyne R.S."/>
            <person name="Wu M."/>
            <person name="Wu D."/>
            <person name="Thiagarajan M."/>
            <person name="Wortman J.R."/>
            <person name="Badger J.H."/>
            <person name="Ren Q."/>
            <person name="Amedeo P."/>
            <person name="Jones K.M."/>
            <person name="Tallon L.J."/>
            <person name="Delcher A.L."/>
            <person name="Salzberg S.L."/>
            <person name="Silva J.C."/>
            <person name="Haas B.J."/>
            <person name="Majoros W.H."/>
            <person name="Farzad M."/>
            <person name="Carlton J.M."/>
            <person name="Smith R.K. Jr."/>
            <person name="Garg J."/>
            <person name="Pearlman R.E."/>
            <person name="Karrer K.M."/>
            <person name="Sun L."/>
            <person name="Manning G."/>
            <person name="Elde N.C."/>
            <person name="Turkewitz A.P."/>
            <person name="Asai D.J."/>
            <person name="Wilkes D.E."/>
            <person name="Wang Y."/>
            <person name="Cai H."/>
            <person name="Collins K."/>
            <person name="Stewart B.A."/>
            <person name="Lee S.R."/>
            <person name="Wilamowska K."/>
            <person name="Weinberg Z."/>
            <person name="Ruzzo W.L."/>
            <person name="Wloga D."/>
            <person name="Gaertig J."/>
            <person name="Frankel J."/>
            <person name="Tsao C.-C."/>
            <person name="Gorovsky M.A."/>
            <person name="Keeling P.J."/>
            <person name="Waller R.F."/>
            <person name="Patron N.J."/>
            <person name="Cherry J.M."/>
            <person name="Stover N.A."/>
            <person name="Krieger C.J."/>
            <person name="del Toro C."/>
            <person name="Ryder H.F."/>
            <person name="Williamson S.C."/>
            <person name="Barbeau R.A."/>
            <person name="Hamilton E.P."/>
            <person name="Orias E."/>
        </authorList>
    </citation>
    <scope>NUCLEOTIDE SEQUENCE [LARGE SCALE GENOMIC DNA]</scope>
    <source>
        <strain evidence="10">SB210</strain>
    </source>
</reference>
<dbReference type="SMART" id="SM00100">
    <property type="entry name" value="cNMP"/>
    <property type="match status" value="1"/>
</dbReference>
<keyword evidence="3 7" id="KW-0812">Transmembrane</keyword>
<dbReference type="Gene3D" id="1.10.287.70">
    <property type="match status" value="1"/>
</dbReference>
<dbReference type="PANTHER" id="PTHR45689">
    <property type="entry name" value="I[[H]] CHANNEL, ISOFORM E"/>
    <property type="match status" value="1"/>
</dbReference>
<dbReference type="GO" id="GO:0098855">
    <property type="term" value="C:HCN channel complex"/>
    <property type="evidence" value="ECO:0007669"/>
    <property type="project" value="TreeGrafter"/>
</dbReference>
<dbReference type="InterPro" id="IPR014710">
    <property type="entry name" value="RmlC-like_jellyroll"/>
</dbReference>
<dbReference type="InterPro" id="IPR005821">
    <property type="entry name" value="Ion_trans_dom"/>
</dbReference>
<dbReference type="SUPFAM" id="SSF51206">
    <property type="entry name" value="cAMP-binding domain-like"/>
    <property type="match status" value="1"/>
</dbReference>
<keyword evidence="5" id="KW-0406">Ion transport</keyword>
<dbReference type="PROSITE" id="PS50042">
    <property type="entry name" value="CNMP_BINDING_3"/>
    <property type="match status" value="1"/>
</dbReference>
<dbReference type="Pfam" id="PF00027">
    <property type="entry name" value="cNMP_binding"/>
    <property type="match status" value="1"/>
</dbReference>
<sequence length="595" mass="70867">MEIKNYFYVQIFNLIAKIFILGHIIALMYFLVGYVELNYFGESSTWFNADQMQDSNFWWKTYITALYWSLTLMSTGSNIASTTFQTFFASFIMLFTTIFFGYFLSMIGIILEERDEQELAQRRDINTINEFMRKRNISKNLQRRVNLDLEYFYLKNFKKIQEQNQDVLERISQNLNDQLQVEYFKEILKKYSSLSNNFSEESIEKLCLQMTEENYIPNQIIFQENDSENLGILIILEGQIEITKQLSQTQIVSKTLLVLGKGQSTGHMSFFTGQYRTATARSKSFTTIIRICRDSFIKIIKQNDNDFQKFNFIKDKIQLYNDYEDIQIQCGLCKKFTHYTSDCPLVHYNKQQYQNKLNYFEKIQQKRQFMQRKSNYYHSMILVKKLKEYTEQFEYLQNIKTNKNLDKNSDTISSDASEKSIDQQIEQNNRFEEHAHLDKQFTQRIDQRKLSNLSKKQIQTISSFKNLQIEFQDQELAKAKTSFIVSKQKSNEFMDIISYRNLNIFDSDEHGKIPTQTESILKQRKVQGNSELDVQCVQRSLMHENPWIYDKQKDFSIYFPDGNLKLSLSNYNRLAKRKRQKTKRIKANIKKYSVA</sequence>
<evidence type="ECO:0000256" key="1">
    <source>
        <dbReference type="ARBA" id="ARBA00004141"/>
    </source>
</evidence>
<protein>
    <submittedName>
        <fullName evidence="9">Cation channel family protein</fullName>
    </submittedName>
</protein>
<keyword evidence="6 7" id="KW-0472">Membrane</keyword>
<dbReference type="GO" id="GO:0035725">
    <property type="term" value="P:sodium ion transmembrane transport"/>
    <property type="evidence" value="ECO:0007669"/>
    <property type="project" value="TreeGrafter"/>
</dbReference>
<dbReference type="InterPro" id="IPR018490">
    <property type="entry name" value="cNMP-bd_dom_sf"/>
</dbReference>
<comment type="subcellular location">
    <subcellularLocation>
        <location evidence="1">Membrane</location>
        <topology evidence="1">Multi-pass membrane protein</topology>
    </subcellularLocation>
</comment>
<dbReference type="InterPro" id="IPR000595">
    <property type="entry name" value="cNMP-bd_dom"/>
</dbReference>
<keyword evidence="4 7" id="KW-1133">Transmembrane helix</keyword>
<keyword evidence="2" id="KW-0813">Transport</keyword>
<evidence type="ECO:0000256" key="4">
    <source>
        <dbReference type="ARBA" id="ARBA00022989"/>
    </source>
</evidence>
<proteinExistence type="predicted"/>
<organism evidence="9 10">
    <name type="scientific">Tetrahymena thermophila (strain SB210)</name>
    <dbReference type="NCBI Taxonomy" id="312017"/>
    <lineage>
        <taxon>Eukaryota</taxon>
        <taxon>Sar</taxon>
        <taxon>Alveolata</taxon>
        <taxon>Ciliophora</taxon>
        <taxon>Intramacronucleata</taxon>
        <taxon>Oligohymenophorea</taxon>
        <taxon>Hymenostomatida</taxon>
        <taxon>Tetrahymenina</taxon>
        <taxon>Tetrahymenidae</taxon>
        <taxon>Tetrahymena</taxon>
    </lineage>
</organism>
<gene>
    <name evidence="9" type="ORF">TTHERM_000151656</name>
</gene>
<dbReference type="Pfam" id="PF00520">
    <property type="entry name" value="Ion_trans"/>
    <property type="match status" value="1"/>
</dbReference>
<evidence type="ECO:0000256" key="2">
    <source>
        <dbReference type="ARBA" id="ARBA00022448"/>
    </source>
</evidence>
<evidence type="ECO:0000256" key="7">
    <source>
        <dbReference type="SAM" id="Phobius"/>
    </source>
</evidence>
<dbReference type="Gene3D" id="2.60.120.10">
    <property type="entry name" value="Jelly Rolls"/>
    <property type="match status" value="1"/>
</dbReference>
<evidence type="ECO:0000313" key="9">
    <source>
        <dbReference type="EMBL" id="EWS73046.1"/>
    </source>
</evidence>
<dbReference type="InParanoid" id="W7XG32"/>
<evidence type="ECO:0000256" key="3">
    <source>
        <dbReference type="ARBA" id="ARBA00022692"/>
    </source>
</evidence>
<dbReference type="SUPFAM" id="SSF81324">
    <property type="entry name" value="Voltage-gated potassium channels"/>
    <property type="match status" value="1"/>
</dbReference>
<dbReference type="KEGG" id="tet:TTHERM_000151656"/>